<accession>A0A9D4NWN9</accession>
<comment type="caution">
    <text evidence="1">The sequence shown here is derived from an EMBL/GenBank/DDBJ whole genome shotgun (WGS) entry which is preliminary data.</text>
</comment>
<dbReference type="AlphaFoldDB" id="A0A9D4NWN9"/>
<organism evidence="1">
    <name type="scientific">Dermatophagoides farinae</name>
    <name type="common">American house dust mite</name>
    <dbReference type="NCBI Taxonomy" id="6954"/>
    <lineage>
        <taxon>Eukaryota</taxon>
        <taxon>Metazoa</taxon>
        <taxon>Ecdysozoa</taxon>
        <taxon>Arthropoda</taxon>
        <taxon>Chelicerata</taxon>
        <taxon>Arachnida</taxon>
        <taxon>Acari</taxon>
        <taxon>Acariformes</taxon>
        <taxon>Sarcoptiformes</taxon>
        <taxon>Astigmata</taxon>
        <taxon>Psoroptidia</taxon>
        <taxon>Analgoidea</taxon>
        <taxon>Pyroglyphidae</taxon>
        <taxon>Dermatophagoidinae</taxon>
        <taxon>Dermatophagoides</taxon>
    </lineage>
</organism>
<proteinExistence type="predicted"/>
<dbReference type="Proteomes" id="UP000828236">
    <property type="component" value="Unassembled WGS sequence"/>
</dbReference>
<sequence>MVIWVQNDPTIPIQKGLQCDGKDSHISFFRNLYKFNGDITVPWIIMNSCAFDDDLKRILLNPNSDCQL</sequence>
<gene>
    <name evidence="1" type="ORF">HUG17_7828</name>
</gene>
<reference evidence="1" key="1">
    <citation type="submission" date="2020-06" db="EMBL/GenBank/DDBJ databases">
        <authorList>
            <person name="Ji K."/>
            <person name="Li J."/>
        </authorList>
    </citation>
    <scope>NUCLEOTIDE SEQUENCE</scope>
    <source>
        <strain evidence="1">JKM2019</strain>
        <tissue evidence="1">Whole body</tissue>
    </source>
</reference>
<reference evidence="1" key="2">
    <citation type="journal article" date="2021" name="World Allergy Organ. J.">
        <title>Chromosome-level assembly of Dermatophagoides farinae genome and transcriptome reveals two novel allergens Der f 37 and Der f 39.</title>
        <authorList>
            <person name="Chen J."/>
            <person name="Cai Z."/>
            <person name="Fan D."/>
            <person name="Hu J."/>
            <person name="Hou Y."/>
            <person name="He Y."/>
            <person name="Zhang Z."/>
            <person name="Zhao Z."/>
            <person name="Gao P."/>
            <person name="Hu W."/>
            <person name="Sun J."/>
            <person name="Li J."/>
            <person name="Ji K."/>
        </authorList>
    </citation>
    <scope>NUCLEOTIDE SEQUENCE</scope>
    <source>
        <strain evidence="1">JKM2019</strain>
    </source>
</reference>
<protein>
    <submittedName>
        <fullName evidence="1">Uncharacterized protein</fullName>
    </submittedName>
</protein>
<dbReference type="EMBL" id="SDOV01000005">
    <property type="protein sequence ID" value="KAH7640361.1"/>
    <property type="molecule type" value="Genomic_DNA"/>
</dbReference>
<name>A0A9D4NWN9_DERFA</name>
<evidence type="ECO:0000313" key="1">
    <source>
        <dbReference type="EMBL" id="KAH7640361.1"/>
    </source>
</evidence>